<protein>
    <submittedName>
        <fullName evidence="2">Transposase</fullName>
    </submittedName>
</protein>
<name>A0ABT3MTM9_9GAMM</name>
<reference evidence="2 3" key="1">
    <citation type="submission" date="2022-10" db="EMBL/GenBank/DDBJ databases">
        <title>High-quality genome sequences of two octocoral-associated bacteria, Endozoicomonas euniceicola EF212 and Endozoicomonas gorgoniicola PS125.</title>
        <authorList>
            <person name="Chiou Y.-J."/>
            <person name="Chen Y.-H."/>
        </authorList>
    </citation>
    <scope>NUCLEOTIDE SEQUENCE [LARGE SCALE GENOMIC DNA]</scope>
    <source>
        <strain evidence="2 3">PS125</strain>
    </source>
</reference>
<dbReference type="EMBL" id="JAPFCC010000001">
    <property type="protein sequence ID" value="MCW7552742.1"/>
    <property type="molecule type" value="Genomic_DNA"/>
</dbReference>
<organism evidence="2 3">
    <name type="scientific">Endozoicomonas gorgoniicola</name>
    <dbReference type="NCBI Taxonomy" id="1234144"/>
    <lineage>
        <taxon>Bacteria</taxon>
        <taxon>Pseudomonadati</taxon>
        <taxon>Pseudomonadota</taxon>
        <taxon>Gammaproteobacteria</taxon>
        <taxon>Oceanospirillales</taxon>
        <taxon>Endozoicomonadaceae</taxon>
        <taxon>Endozoicomonas</taxon>
    </lineage>
</organism>
<feature type="domain" description="Transposase DDE" evidence="1">
    <location>
        <begin position="4"/>
        <end position="135"/>
    </location>
</feature>
<evidence type="ECO:0000313" key="2">
    <source>
        <dbReference type="EMBL" id="MCW7552742.1"/>
    </source>
</evidence>
<dbReference type="RefSeq" id="WP_262567667.1">
    <property type="nucleotide sequence ID" value="NZ_JAPFCC010000001.1"/>
</dbReference>
<evidence type="ECO:0000313" key="3">
    <source>
        <dbReference type="Proteomes" id="UP001209854"/>
    </source>
</evidence>
<dbReference type="PANTHER" id="PTHR33408:SF2">
    <property type="entry name" value="TRANSPOSASE DDE DOMAIN-CONTAINING PROTEIN"/>
    <property type="match status" value="1"/>
</dbReference>
<dbReference type="Pfam" id="PF13751">
    <property type="entry name" value="DDE_Tnp_1_6"/>
    <property type="match status" value="1"/>
</dbReference>
<evidence type="ECO:0000259" key="1">
    <source>
        <dbReference type="Pfam" id="PF13751"/>
    </source>
</evidence>
<keyword evidence="3" id="KW-1185">Reference proteome</keyword>
<proteinExistence type="predicted"/>
<dbReference type="PANTHER" id="PTHR33408">
    <property type="entry name" value="TRANSPOSASE"/>
    <property type="match status" value="1"/>
</dbReference>
<sequence>MSCTCPAGKPMWLSSDRADFNGQKAYVFEGYVKNCRECPVKAKCLRRENQKSPRSVHFFYSQMPERNKPDVLQIMKDKIDSAEGKRIYSKRLGTAEPPFGHMQEMGMTEFTLRGREKVNGQWRLMCCLHNLKKIHSFGGESLARRMEKAV</sequence>
<dbReference type="Proteomes" id="UP001209854">
    <property type="component" value="Unassembled WGS sequence"/>
</dbReference>
<dbReference type="InterPro" id="IPR025668">
    <property type="entry name" value="Tnp_DDE_dom"/>
</dbReference>
<gene>
    <name evidence="2" type="ORF">NX722_08825</name>
</gene>
<comment type="caution">
    <text evidence="2">The sequence shown here is derived from an EMBL/GenBank/DDBJ whole genome shotgun (WGS) entry which is preliminary data.</text>
</comment>
<accession>A0ABT3MTM9</accession>